<evidence type="ECO:0000256" key="7">
    <source>
        <dbReference type="ARBA" id="ARBA00023316"/>
    </source>
</evidence>
<sequence>MMLVVGAAAAGSGVAHAAPQGHTTAGATLPTLRPDGRCLDIATVRDRLEQLEDAGFRTVRLNTAAACDLLSVVLPIAQRKGIGVDVGLAVRSEKLFDREKIALERAFRLHGFAGIGHVIVGREALERREVSAARLADSVREIKDMLQHDFGYNIPVGVTDTLGSWADPVNAEVLHAVDFIGLEVQPYRGGAAVEDALTYLRDRVAAARLATKPKPLVVETGWPSRGPERYAAAPGIADESAYYYAATTWLISQQLPFTWHTGWDDPTRGPIADAHSGLWHADGEAKFPLTR</sequence>
<reference evidence="13 14" key="1">
    <citation type="journal article" date="2016" name="Antonie Van Leeuwenhoek">
        <title>Nocardia donostiensis sp. nov., isolated from human respiratory specimens.</title>
        <authorList>
            <person name="Ercibengoa M."/>
            <person name="Bell M."/>
            <person name="Marimon J.M."/>
            <person name="Humrighouse B."/>
            <person name="Klenk H.P."/>
            <person name="Potter G."/>
            <person name="Perez-Trallero E."/>
        </authorList>
    </citation>
    <scope>NUCLEOTIDE SEQUENCE [LARGE SCALE GENOMIC DNA]</scope>
    <source>
        <strain evidence="13 14">X1655</strain>
    </source>
</reference>
<dbReference type="STRING" id="1538463.B0T36_09440"/>
<keyword evidence="7" id="KW-0961">Cell wall biogenesis/degradation</keyword>
<dbReference type="GO" id="GO:0005886">
    <property type="term" value="C:plasma membrane"/>
    <property type="evidence" value="ECO:0007669"/>
    <property type="project" value="UniProtKB-SubCell"/>
</dbReference>
<dbReference type="PANTHER" id="PTHR16631">
    <property type="entry name" value="GLUCAN 1,3-BETA-GLUCOSIDASE"/>
    <property type="match status" value="1"/>
</dbReference>
<dbReference type="GO" id="GO:0016787">
    <property type="term" value="F:hydrolase activity"/>
    <property type="evidence" value="ECO:0007669"/>
    <property type="project" value="UniProtKB-KW"/>
</dbReference>
<keyword evidence="4" id="KW-0472">Membrane</keyword>
<keyword evidence="12" id="KW-0732">Signal</keyword>
<protein>
    <recommendedName>
        <fullName evidence="11">Endo-1,3-beta-glucanase btgC</fullName>
    </recommendedName>
    <alternativeName>
        <fullName evidence="10">Laminarinase btgC</fullName>
    </alternativeName>
</protein>
<name>A0A1V2THE4_9NOCA</name>
<keyword evidence="2" id="KW-1003">Cell membrane</keyword>
<evidence type="ECO:0000256" key="1">
    <source>
        <dbReference type="ARBA" id="ARBA00004236"/>
    </source>
</evidence>
<evidence type="ECO:0000256" key="2">
    <source>
        <dbReference type="ARBA" id="ARBA00022475"/>
    </source>
</evidence>
<comment type="subcellular location">
    <subcellularLocation>
        <location evidence="1">Cell membrane</location>
    </subcellularLocation>
</comment>
<dbReference type="SUPFAM" id="SSF51445">
    <property type="entry name" value="(Trans)glycosidases"/>
    <property type="match status" value="1"/>
</dbReference>
<keyword evidence="14" id="KW-1185">Reference proteome</keyword>
<dbReference type="InterPro" id="IPR017853">
    <property type="entry name" value="GH"/>
</dbReference>
<evidence type="ECO:0000256" key="6">
    <source>
        <dbReference type="ARBA" id="ARBA00023277"/>
    </source>
</evidence>
<comment type="caution">
    <text evidence="13">The sequence shown here is derived from an EMBL/GenBank/DDBJ whole genome shotgun (WGS) entry which is preliminary data.</text>
</comment>
<feature type="signal peptide" evidence="12">
    <location>
        <begin position="1"/>
        <end position="17"/>
    </location>
</feature>
<evidence type="ECO:0000256" key="11">
    <source>
        <dbReference type="ARBA" id="ARBA00043078"/>
    </source>
</evidence>
<dbReference type="AlphaFoldDB" id="A0A1V2THE4"/>
<dbReference type="EMBL" id="MUMY01000007">
    <property type="protein sequence ID" value="ONM48904.1"/>
    <property type="molecule type" value="Genomic_DNA"/>
</dbReference>
<evidence type="ECO:0000256" key="12">
    <source>
        <dbReference type="SAM" id="SignalP"/>
    </source>
</evidence>
<dbReference type="InterPro" id="IPR050732">
    <property type="entry name" value="Beta-glucan_modifiers"/>
</dbReference>
<keyword evidence="3" id="KW-0378">Hydrolase</keyword>
<evidence type="ECO:0000256" key="5">
    <source>
        <dbReference type="ARBA" id="ARBA00023180"/>
    </source>
</evidence>
<keyword evidence="5" id="KW-0325">Glycoprotein</keyword>
<evidence type="ECO:0000256" key="10">
    <source>
        <dbReference type="ARBA" id="ARBA00042373"/>
    </source>
</evidence>
<dbReference type="GO" id="GO:0071555">
    <property type="term" value="P:cell wall organization"/>
    <property type="evidence" value="ECO:0007669"/>
    <property type="project" value="UniProtKB-KW"/>
</dbReference>
<evidence type="ECO:0000256" key="9">
    <source>
        <dbReference type="ARBA" id="ARBA00037649"/>
    </source>
</evidence>
<evidence type="ECO:0000313" key="13">
    <source>
        <dbReference type="EMBL" id="ONM48904.1"/>
    </source>
</evidence>
<dbReference type="Proteomes" id="UP000188836">
    <property type="component" value="Unassembled WGS sequence"/>
</dbReference>
<dbReference type="GO" id="GO:0000272">
    <property type="term" value="P:polysaccharide catabolic process"/>
    <property type="evidence" value="ECO:0007669"/>
    <property type="project" value="UniProtKB-KW"/>
</dbReference>
<dbReference type="Gene3D" id="3.20.20.80">
    <property type="entry name" value="Glycosidases"/>
    <property type="match status" value="1"/>
</dbReference>
<comment type="function">
    <text evidence="9">Glucanases play a role in cell expansion during growth, in cell-cell fusion during mating, and in spore release during sporulation. This enzyme may be involved in beta-glucan degradation. Active on laminarin and lichenan.</text>
</comment>
<organism evidence="13 14">
    <name type="scientific">Nocardia donostiensis</name>
    <dbReference type="NCBI Taxonomy" id="1538463"/>
    <lineage>
        <taxon>Bacteria</taxon>
        <taxon>Bacillati</taxon>
        <taxon>Actinomycetota</taxon>
        <taxon>Actinomycetes</taxon>
        <taxon>Mycobacteriales</taxon>
        <taxon>Nocardiaceae</taxon>
        <taxon>Nocardia</taxon>
    </lineage>
</organism>
<evidence type="ECO:0000256" key="3">
    <source>
        <dbReference type="ARBA" id="ARBA00022801"/>
    </source>
</evidence>
<proteinExistence type="predicted"/>
<evidence type="ECO:0000256" key="8">
    <source>
        <dbReference type="ARBA" id="ARBA00023326"/>
    </source>
</evidence>
<gene>
    <name evidence="13" type="ORF">B0T46_10600</name>
</gene>
<evidence type="ECO:0000256" key="4">
    <source>
        <dbReference type="ARBA" id="ARBA00023136"/>
    </source>
</evidence>
<feature type="chain" id="PRO_5012527814" description="Endo-1,3-beta-glucanase btgC" evidence="12">
    <location>
        <begin position="18"/>
        <end position="291"/>
    </location>
</feature>
<evidence type="ECO:0000313" key="14">
    <source>
        <dbReference type="Proteomes" id="UP000188836"/>
    </source>
</evidence>
<keyword evidence="8" id="KW-0624">Polysaccharide degradation</keyword>
<keyword evidence="6" id="KW-0119">Carbohydrate metabolism</keyword>
<accession>A0A1V2THE4</accession>
<dbReference type="PANTHER" id="PTHR16631:SF17">
    <property type="entry name" value="GLUCAN ENDO-1,3-BETA-GLUCOSIDASE BTGC"/>
    <property type="match status" value="1"/>
</dbReference>